<evidence type="ECO:0000313" key="3">
    <source>
        <dbReference type="Proteomes" id="UP001199469"/>
    </source>
</evidence>
<dbReference type="RefSeq" id="WP_230739336.1">
    <property type="nucleotide sequence ID" value="NZ_JAJNDB010000008.1"/>
</dbReference>
<dbReference type="Proteomes" id="UP001199469">
    <property type="component" value="Unassembled WGS sequence"/>
</dbReference>
<protein>
    <submittedName>
        <fullName evidence="2">Uncharacterized protein</fullName>
    </submittedName>
</protein>
<comment type="caution">
    <text evidence="2">The sequence shown here is derived from an EMBL/GenBank/DDBJ whole genome shotgun (WGS) entry which is preliminary data.</text>
</comment>
<keyword evidence="3" id="KW-1185">Reference proteome</keyword>
<reference evidence="2 3" key="1">
    <citation type="submission" date="2021-11" db="EMBL/GenBank/DDBJ databases">
        <title>Draft genome sequence of Actinomycetospora sp. SF1 isolated from the rhizosphere soil.</title>
        <authorList>
            <person name="Duangmal K."/>
            <person name="Chantavorakit T."/>
        </authorList>
    </citation>
    <scope>NUCLEOTIDE SEQUENCE [LARGE SCALE GENOMIC DNA]</scope>
    <source>
        <strain evidence="2 3">TBRC 5722</strain>
    </source>
</reference>
<feature type="region of interest" description="Disordered" evidence="1">
    <location>
        <begin position="205"/>
        <end position="226"/>
    </location>
</feature>
<feature type="region of interest" description="Disordered" evidence="1">
    <location>
        <begin position="1"/>
        <end position="42"/>
    </location>
</feature>
<gene>
    <name evidence="2" type="ORF">LQ327_28550</name>
</gene>
<dbReference type="EMBL" id="JAJNDB010000008">
    <property type="protein sequence ID" value="MCD2197330.1"/>
    <property type="molecule type" value="Genomic_DNA"/>
</dbReference>
<accession>A0ABS8PIL4</accession>
<evidence type="ECO:0000256" key="1">
    <source>
        <dbReference type="SAM" id="MobiDB-lite"/>
    </source>
</evidence>
<feature type="compositionally biased region" description="Basic and acidic residues" evidence="1">
    <location>
        <begin position="1"/>
        <end position="16"/>
    </location>
</feature>
<name>A0ABS8PIL4_9PSEU</name>
<evidence type="ECO:0000313" key="2">
    <source>
        <dbReference type="EMBL" id="MCD2197330.1"/>
    </source>
</evidence>
<sequence>MTWWGARRERRAERPGETFGPGGSGDPPPAGLPVLSRGRHHGPEQGSCVMEYVSVLAGTPFSAHPACTHPHLAWLARRVNDRLDESSRGRLAVLAPALIGTRRPHPAIPAAVYRAIARAGLTAAPDEHMLQDVAELAGRHVDWHTASGPNGRSWRRARPWQPLWTVDRHALLATAWAAADRLPHPEGDRLLLAALADAVTTTRDTLGLPPITTGLDSERGPRPASH</sequence>
<organism evidence="2 3">
    <name type="scientific">Actinomycetospora endophytica</name>
    <dbReference type="NCBI Taxonomy" id="2291215"/>
    <lineage>
        <taxon>Bacteria</taxon>
        <taxon>Bacillati</taxon>
        <taxon>Actinomycetota</taxon>
        <taxon>Actinomycetes</taxon>
        <taxon>Pseudonocardiales</taxon>
        <taxon>Pseudonocardiaceae</taxon>
        <taxon>Actinomycetospora</taxon>
    </lineage>
</organism>
<feature type="compositionally biased region" description="Basic and acidic residues" evidence="1">
    <location>
        <begin position="216"/>
        <end position="226"/>
    </location>
</feature>
<proteinExistence type="predicted"/>